<comment type="caution">
    <text evidence="3">The sequence shown here is derived from an EMBL/GenBank/DDBJ whole genome shotgun (WGS) entry which is preliminary data.</text>
</comment>
<name>A0ABP6RK32_9PSEU</name>
<gene>
    <name evidence="3" type="ORF">GCM10020366_07610</name>
</gene>
<feature type="signal peptide" evidence="2">
    <location>
        <begin position="1"/>
        <end position="23"/>
    </location>
</feature>
<feature type="region of interest" description="Disordered" evidence="1">
    <location>
        <begin position="18"/>
        <end position="73"/>
    </location>
</feature>
<evidence type="ECO:0000313" key="3">
    <source>
        <dbReference type="EMBL" id="GAA3353636.1"/>
    </source>
</evidence>
<dbReference type="RefSeq" id="WP_344924271.1">
    <property type="nucleotide sequence ID" value="NZ_BAAAYK010000020.1"/>
</dbReference>
<feature type="compositionally biased region" description="Polar residues" evidence="1">
    <location>
        <begin position="62"/>
        <end position="73"/>
    </location>
</feature>
<keyword evidence="4" id="KW-1185">Reference proteome</keyword>
<accession>A0ABP6RK32</accession>
<feature type="compositionally biased region" description="Low complexity" evidence="1">
    <location>
        <begin position="18"/>
        <end position="33"/>
    </location>
</feature>
<evidence type="ECO:0000256" key="2">
    <source>
        <dbReference type="SAM" id="SignalP"/>
    </source>
</evidence>
<organism evidence="3 4">
    <name type="scientific">Saccharopolyspora gregorii</name>
    <dbReference type="NCBI Taxonomy" id="33914"/>
    <lineage>
        <taxon>Bacteria</taxon>
        <taxon>Bacillati</taxon>
        <taxon>Actinomycetota</taxon>
        <taxon>Actinomycetes</taxon>
        <taxon>Pseudonocardiales</taxon>
        <taxon>Pseudonocardiaceae</taxon>
        <taxon>Saccharopolyspora</taxon>
    </lineage>
</organism>
<keyword evidence="2" id="KW-0732">Signal</keyword>
<evidence type="ECO:0000256" key="1">
    <source>
        <dbReference type="SAM" id="MobiDB-lite"/>
    </source>
</evidence>
<evidence type="ECO:0000313" key="4">
    <source>
        <dbReference type="Proteomes" id="UP001500483"/>
    </source>
</evidence>
<proteinExistence type="predicted"/>
<feature type="chain" id="PRO_5046650283" evidence="2">
    <location>
        <begin position="24"/>
        <end position="73"/>
    </location>
</feature>
<reference evidence="4" key="1">
    <citation type="journal article" date="2019" name="Int. J. Syst. Evol. Microbiol.">
        <title>The Global Catalogue of Microorganisms (GCM) 10K type strain sequencing project: providing services to taxonomists for standard genome sequencing and annotation.</title>
        <authorList>
            <consortium name="The Broad Institute Genomics Platform"/>
            <consortium name="The Broad Institute Genome Sequencing Center for Infectious Disease"/>
            <person name="Wu L."/>
            <person name="Ma J."/>
        </authorList>
    </citation>
    <scope>NUCLEOTIDE SEQUENCE [LARGE SCALE GENOMIC DNA]</scope>
    <source>
        <strain evidence="4">JCM 9687</strain>
    </source>
</reference>
<sequence length="73" mass="7622">MSIRKTITALALCAAACPSQAQAPHSPKKSSANSPPPRPAPTNSKNSPTKATRPLFCAPVTDDQNGPNNLIRD</sequence>
<dbReference type="Proteomes" id="UP001500483">
    <property type="component" value="Unassembled WGS sequence"/>
</dbReference>
<protein>
    <submittedName>
        <fullName evidence="3">Uncharacterized protein</fullName>
    </submittedName>
</protein>
<dbReference type="EMBL" id="BAAAYK010000020">
    <property type="protein sequence ID" value="GAA3353636.1"/>
    <property type="molecule type" value="Genomic_DNA"/>
</dbReference>